<proteinExistence type="predicted"/>
<protein>
    <submittedName>
        <fullName evidence="1">Uncharacterized protein</fullName>
    </submittedName>
</protein>
<gene>
    <name evidence="1" type="ORF">Ciccas_010138</name>
</gene>
<sequence>MIEKVSFIYSKDGISSIPLAEIEITDRRLCKGNTKKQMSAKNTTLIQATRAAEHRVIATKALMLSSPQCPYTSTKFAQPLVQDLTDKKLLVLAVADQFRVLFRSSSGEDREDYYPNITE</sequence>
<dbReference type="Proteomes" id="UP001626550">
    <property type="component" value="Unassembled WGS sequence"/>
</dbReference>
<evidence type="ECO:0000313" key="1">
    <source>
        <dbReference type="EMBL" id="KAL3311282.1"/>
    </source>
</evidence>
<organism evidence="1 2">
    <name type="scientific">Cichlidogyrus casuarinus</name>
    <dbReference type="NCBI Taxonomy" id="1844966"/>
    <lineage>
        <taxon>Eukaryota</taxon>
        <taxon>Metazoa</taxon>
        <taxon>Spiralia</taxon>
        <taxon>Lophotrochozoa</taxon>
        <taxon>Platyhelminthes</taxon>
        <taxon>Monogenea</taxon>
        <taxon>Monopisthocotylea</taxon>
        <taxon>Dactylogyridea</taxon>
        <taxon>Ancyrocephalidae</taxon>
        <taxon>Cichlidogyrus</taxon>
    </lineage>
</organism>
<reference evidence="1 2" key="1">
    <citation type="submission" date="2024-11" db="EMBL/GenBank/DDBJ databases">
        <title>Adaptive evolution of stress response genes in parasites aligns with host niche diversity.</title>
        <authorList>
            <person name="Hahn C."/>
            <person name="Resl P."/>
        </authorList>
    </citation>
    <scope>NUCLEOTIDE SEQUENCE [LARGE SCALE GENOMIC DNA]</scope>
    <source>
        <strain evidence="1">EGGRZ-B1_66</strain>
        <tissue evidence="1">Body</tissue>
    </source>
</reference>
<dbReference type="AlphaFoldDB" id="A0ABD2PUZ1"/>
<name>A0ABD2PUZ1_9PLAT</name>
<evidence type="ECO:0000313" key="2">
    <source>
        <dbReference type="Proteomes" id="UP001626550"/>
    </source>
</evidence>
<keyword evidence="2" id="KW-1185">Reference proteome</keyword>
<comment type="caution">
    <text evidence="1">The sequence shown here is derived from an EMBL/GenBank/DDBJ whole genome shotgun (WGS) entry which is preliminary data.</text>
</comment>
<accession>A0ABD2PUZ1</accession>
<dbReference type="EMBL" id="JBJKFK010002317">
    <property type="protein sequence ID" value="KAL3311282.1"/>
    <property type="molecule type" value="Genomic_DNA"/>
</dbReference>